<sequence>MGGRRDSNEECISLNDVRISLLLFCKTSSIFLELGFFASALLSLPESQRNLPCRVMAHPRSSGLLRKSTAAFSPYVSFCLMLPNTVLTGREKKTGHDP</sequence>
<organism evidence="1 2">
    <name type="scientific">Phialemonium thermophilum</name>
    <dbReference type="NCBI Taxonomy" id="223376"/>
    <lineage>
        <taxon>Eukaryota</taxon>
        <taxon>Fungi</taxon>
        <taxon>Dikarya</taxon>
        <taxon>Ascomycota</taxon>
        <taxon>Pezizomycotina</taxon>
        <taxon>Sordariomycetes</taxon>
        <taxon>Sordariomycetidae</taxon>
        <taxon>Cephalothecales</taxon>
        <taxon>Cephalothecaceae</taxon>
        <taxon>Phialemonium</taxon>
    </lineage>
</organism>
<dbReference type="EMBL" id="JAZHXJ010003661">
    <property type="protein sequence ID" value="KAL1834997.1"/>
    <property type="molecule type" value="Genomic_DNA"/>
</dbReference>
<proteinExistence type="predicted"/>
<name>A0ABR3UZM6_9PEZI</name>
<dbReference type="Proteomes" id="UP001586593">
    <property type="component" value="Unassembled WGS sequence"/>
</dbReference>
<protein>
    <submittedName>
        <fullName evidence="1">Uncharacterized protein</fullName>
    </submittedName>
</protein>
<evidence type="ECO:0000313" key="2">
    <source>
        <dbReference type="Proteomes" id="UP001586593"/>
    </source>
</evidence>
<accession>A0ABR3UZM6</accession>
<keyword evidence="2" id="KW-1185">Reference proteome</keyword>
<reference evidence="1 2" key="1">
    <citation type="journal article" date="2024" name="Commun. Biol.">
        <title>Comparative genomic analysis of thermophilic fungi reveals convergent evolutionary adaptations and gene losses.</title>
        <authorList>
            <person name="Steindorff A.S."/>
            <person name="Aguilar-Pontes M.V."/>
            <person name="Robinson A.J."/>
            <person name="Andreopoulos B."/>
            <person name="LaButti K."/>
            <person name="Kuo A."/>
            <person name="Mondo S."/>
            <person name="Riley R."/>
            <person name="Otillar R."/>
            <person name="Haridas S."/>
            <person name="Lipzen A."/>
            <person name="Grimwood J."/>
            <person name="Schmutz J."/>
            <person name="Clum A."/>
            <person name="Reid I.D."/>
            <person name="Moisan M.C."/>
            <person name="Butler G."/>
            <person name="Nguyen T.T.M."/>
            <person name="Dewar K."/>
            <person name="Conant G."/>
            <person name="Drula E."/>
            <person name="Henrissat B."/>
            <person name="Hansel C."/>
            <person name="Singer S."/>
            <person name="Hutchinson M.I."/>
            <person name="de Vries R.P."/>
            <person name="Natvig D.O."/>
            <person name="Powell A.J."/>
            <person name="Tsang A."/>
            <person name="Grigoriev I.V."/>
        </authorList>
    </citation>
    <scope>NUCLEOTIDE SEQUENCE [LARGE SCALE GENOMIC DNA]</scope>
    <source>
        <strain evidence="1 2">ATCC 24622</strain>
    </source>
</reference>
<gene>
    <name evidence="1" type="ORF">VTK73DRAFT_6496</name>
</gene>
<evidence type="ECO:0000313" key="1">
    <source>
        <dbReference type="EMBL" id="KAL1834997.1"/>
    </source>
</evidence>
<comment type="caution">
    <text evidence="1">The sequence shown here is derived from an EMBL/GenBank/DDBJ whole genome shotgun (WGS) entry which is preliminary data.</text>
</comment>